<dbReference type="InterPro" id="IPR018378">
    <property type="entry name" value="C-type_lectin_CS"/>
</dbReference>
<dbReference type="InterPro" id="IPR016187">
    <property type="entry name" value="CTDL_fold"/>
</dbReference>
<dbReference type="PANTHER" id="PTHR22799">
    <property type="entry name" value="TETRANECTIN-RELATED"/>
    <property type="match status" value="1"/>
</dbReference>
<evidence type="ECO:0000259" key="3">
    <source>
        <dbReference type="PROSITE" id="PS50041"/>
    </source>
</evidence>
<dbReference type="OrthoDB" id="6285913at2759"/>
<protein>
    <recommendedName>
        <fullName evidence="3">C-type lectin domain-containing protein</fullName>
    </recommendedName>
</protein>
<dbReference type="Pfam" id="PF00059">
    <property type="entry name" value="Lectin_C"/>
    <property type="match status" value="1"/>
</dbReference>
<dbReference type="PROSITE" id="PS00615">
    <property type="entry name" value="C_TYPE_LECTIN_1"/>
    <property type="match status" value="1"/>
</dbReference>
<reference evidence="4 5" key="1">
    <citation type="submission" date="2020-06" db="EMBL/GenBank/DDBJ databases">
        <authorList>
            <person name="Li R."/>
            <person name="Bekaert M."/>
        </authorList>
    </citation>
    <scope>NUCLEOTIDE SEQUENCE [LARGE SCALE GENOMIC DNA]</scope>
    <source>
        <strain evidence="5">wild</strain>
    </source>
</reference>
<dbReference type="EMBL" id="CACVKT020001253">
    <property type="protein sequence ID" value="CAC5366431.1"/>
    <property type="molecule type" value="Genomic_DNA"/>
</dbReference>
<dbReference type="SUPFAM" id="SSF56436">
    <property type="entry name" value="C-type lectin-like"/>
    <property type="match status" value="1"/>
</dbReference>
<accession>A0A6J8AEY3</accession>
<keyword evidence="1" id="KW-0430">Lectin</keyword>
<dbReference type="CDD" id="cd00037">
    <property type="entry name" value="CLECT"/>
    <property type="match status" value="1"/>
</dbReference>
<name>A0A6J8AEY3_MYTCO</name>
<dbReference type="PANTHER" id="PTHR22799:SF6">
    <property type="entry name" value="C-TYPE LECTIN DOMAIN FAMILY 4 MEMBER M-LIKE"/>
    <property type="match status" value="1"/>
</dbReference>
<dbReference type="Gene3D" id="3.10.100.10">
    <property type="entry name" value="Mannose-Binding Protein A, subunit A"/>
    <property type="match status" value="1"/>
</dbReference>
<keyword evidence="2" id="KW-1015">Disulfide bond</keyword>
<evidence type="ECO:0000313" key="5">
    <source>
        <dbReference type="Proteomes" id="UP000507470"/>
    </source>
</evidence>
<sequence>MDVQGKIETSKIVDTYLQCARYFQQSDVCDGIFFNNTTGYCAIIENNDGNVIKDTILGEFFYRKKKKGLVEKNIQPVHDGKGYEAPMSASQPMRRLVKATEKTGMVLWWIGRTDASQEGIFRWIKNGENVTYSNWDIDQPDDGSDGIPGADCMRYIIKSKTKAAWWDRDCNNEFAFICENKMFSLS</sequence>
<organism evidence="4 5">
    <name type="scientific">Mytilus coruscus</name>
    <name type="common">Sea mussel</name>
    <dbReference type="NCBI Taxonomy" id="42192"/>
    <lineage>
        <taxon>Eukaryota</taxon>
        <taxon>Metazoa</taxon>
        <taxon>Spiralia</taxon>
        <taxon>Lophotrochozoa</taxon>
        <taxon>Mollusca</taxon>
        <taxon>Bivalvia</taxon>
        <taxon>Autobranchia</taxon>
        <taxon>Pteriomorphia</taxon>
        <taxon>Mytilida</taxon>
        <taxon>Mytiloidea</taxon>
        <taxon>Mytilidae</taxon>
        <taxon>Mytilinae</taxon>
        <taxon>Mytilus</taxon>
    </lineage>
</organism>
<keyword evidence="5" id="KW-1185">Reference proteome</keyword>
<evidence type="ECO:0000313" key="4">
    <source>
        <dbReference type="EMBL" id="CAC5366431.1"/>
    </source>
</evidence>
<feature type="domain" description="C-type lectin" evidence="3">
    <location>
        <begin position="109"/>
        <end position="179"/>
    </location>
</feature>
<dbReference type="InterPro" id="IPR001304">
    <property type="entry name" value="C-type_lectin-like"/>
</dbReference>
<dbReference type="Proteomes" id="UP000507470">
    <property type="component" value="Unassembled WGS sequence"/>
</dbReference>
<evidence type="ECO:0000256" key="1">
    <source>
        <dbReference type="ARBA" id="ARBA00022734"/>
    </source>
</evidence>
<dbReference type="GO" id="GO:0030246">
    <property type="term" value="F:carbohydrate binding"/>
    <property type="evidence" value="ECO:0007669"/>
    <property type="project" value="UniProtKB-KW"/>
</dbReference>
<gene>
    <name evidence="4" type="ORF">MCOR_6734</name>
</gene>
<dbReference type="InterPro" id="IPR051663">
    <property type="entry name" value="CLec_Tetranectin-domain"/>
</dbReference>
<dbReference type="AlphaFoldDB" id="A0A6J8AEY3"/>
<dbReference type="InterPro" id="IPR016186">
    <property type="entry name" value="C-type_lectin-like/link_sf"/>
</dbReference>
<proteinExistence type="predicted"/>
<evidence type="ECO:0000256" key="2">
    <source>
        <dbReference type="ARBA" id="ARBA00023157"/>
    </source>
</evidence>
<dbReference type="PROSITE" id="PS50041">
    <property type="entry name" value="C_TYPE_LECTIN_2"/>
    <property type="match status" value="1"/>
</dbReference>